<dbReference type="EMBL" id="CR931707">
    <property type="protein sequence ID" value="CAI34346.1"/>
    <property type="molecule type" value="Genomic_DNA"/>
</dbReference>
<reference evidence="5" key="1">
    <citation type="journal article" date="2006" name="PLoS Genet.">
        <title>Genetic analysis of the capsular biosynthetic locus from all 90 pneumococcal serotypes.</title>
        <authorList>
            <person name="Bentley S.D."/>
            <person name="Aanensen D.M."/>
            <person name="Mavroidi A."/>
            <person name="Saunders D."/>
            <person name="Rabbinowitsch E."/>
            <person name="Collins M."/>
            <person name="Donohoe K."/>
            <person name="Harris D."/>
            <person name="Murphy L."/>
            <person name="Quail M.A."/>
            <person name="Samuel G."/>
            <person name="Skovsted I.C."/>
            <person name="Kaltoft M.S."/>
            <person name="Barrell B."/>
            <person name="Reeves P.R."/>
            <person name="Parkhill J."/>
            <person name="Spratt B.G."/>
        </authorList>
    </citation>
    <scope>NUCLEOTIDE SEQUENCE</scope>
    <source>
        <strain evidence="4">361/39</strain>
        <strain evidence="5">Eddy nr. 52</strain>
    </source>
</reference>
<dbReference type="AlphaFoldDB" id="Q4JYJ0"/>
<gene>
    <name evidence="5" type="primary">wcjH</name>
    <name evidence="4" type="ORF">SPC35F_0007</name>
    <name evidence="5" type="ORF">SPC47F_0008</name>
</gene>
<name>Q4JYJ0_STREE</name>
<dbReference type="PANTHER" id="PTHR30576:SF10">
    <property type="entry name" value="SLL5057 PROTEIN"/>
    <property type="match status" value="1"/>
</dbReference>
<keyword evidence="5" id="KW-0808">Transferase</keyword>
<evidence type="ECO:0000313" key="5">
    <source>
        <dbReference type="EMBL" id="CAI34655.1"/>
    </source>
</evidence>
<organism evidence="5">
    <name type="scientific">Streptococcus pneumoniae</name>
    <dbReference type="NCBI Taxonomy" id="1313"/>
    <lineage>
        <taxon>Bacteria</taxon>
        <taxon>Bacillati</taxon>
        <taxon>Bacillota</taxon>
        <taxon>Bacilli</taxon>
        <taxon>Lactobacillales</taxon>
        <taxon>Streptococcaceae</taxon>
        <taxon>Streptococcus</taxon>
    </lineage>
</organism>
<evidence type="ECO:0000256" key="1">
    <source>
        <dbReference type="ARBA" id="ARBA00006464"/>
    </source>
</evidence>
<proteinExistence type="inferred from homology"/>
<dbReference type="InterPro" id="IPR003362">
    <property type="entry name" value="Bact_transf"/>
</dbReference>
<sequence>MIKMYFVFKNILDRFLAFFLFITLIIIPIIPITILVIWIEDPGDVFFFQDRIGLNGKSFKVIKFRSMYKDADQRIKKSIISGEIDRLNFKEHSQSMTTKVGKVIRKLSIDELPQLVNIIKGDMAIVGPRPLQQFEITHHILTHKEMETTLKMSKRLSVKPGLLCYWQVTPNKNDIPFSDRMNLDLLYIDNVSFKTDFLLILKGFYTVLMGNNN</sequence>
<dbReference type="GO" id="GO:0016780">
    <property type="term" value="F:phosphotransferase activity, for other substituted phosphate groups"/>
    <property type="evidence" value="ECO:0007669"/>
    <property type="project" value="TreeGrafter"/>
</dbReference>
<comment type="similarity">
    <text evidence="1">Belongs to the bacterial sugar transferase family.</text>
</comment>
<dbReference type="EMBL" id="CR931721">
    <property type="protein sequence ID" value="CAI34655.1"/>
    <property type="molecule type" value="Genomic_DNA"/>
</dbReference>
<dbReference type="Pfam" id="PF02397">
    <property type="entry name" value="Bac_transf"/>
    <property type="match status" value="1"/>
</dbReference>
<protein>
    <submittedName>
        <fullName evidence="5">Putative initial sugar transferase</fullName>
    </submittedName>
</protein>
<evidence type="ECO:0000313" key="4">
    <source>
        <dbReference type="EMBL" id="CAI34346.1"/>
    </source>
</evidence>
<dbReference type="PANTHER" id="PTHR30576">
    <property type="entry name" value="COLANIC BIOSYNTHESIS UDP-GLUCOSE LIPID CARRIER TRANSFERASE"/>
    <property type="match status" value="1"/>
</dbReference>
<keyword evidence="2" id="KW-0812">Transmembrane</keyword>
<evidence type="ECO:0000259" key="3">
    <source>
        <dbReference type="Pfam" id="PF02397"/>
    </source>
</evidence>
<feature type="domain" description="Bacterial sugar transferase" evidence="3">
    <location>
        <begin position="9"/>
        <end position="208"/>
    </location>
</feature>
<feature type="transmembrane region" description="Helical" evidence="2">
    <location>
        <begin position="12"/>
        <end position="39"/>
    </location>
</feature>
<accession>Q4JYJ0</accession>
<evidence type="ECO:0000256" key="2">
    <source>
        <dbReference type="SAM" id="Phobius"/>
    </source>
</evidence>
<keyword evidence="2" id="KW-1133">Transmembrane helix</keyword>
<keyword evidence="2" id="KW-0472">Membrane</keyword>